<sequence>MSFTDLGIPVDAVESRTAAICINDANESRVVIAARGFLLVVDIETEECTQLPFPNHYIEYPYDCFASDSGMFYVGVGNMFYAVDPFRLIYVGAIQVSERDELCGFGYAENREGHIYMASYPECRLYRYRPNERDILDYGSMDSEQKYPSHMAVDAYNWVYLGIGTAKKNIIAYNPHSGERLTLLSEELRTIGIGQVIQAGDHRVYALLGEHWARVEQGVVIERLLDNQLPASLYTGTSFDKFHRQLQGEWKLLRHSLSNRELVLKHRESEQVKVIQLVYKSEGAMLSTLTVGPDSRIYGTSMHPLHFYHYNPHRQNRAEEQDPLINGGPHVIQHGFGGNIAAYAVQGNLLIGAAYPGGRLHLYDVTRPIQSEERQVLSNGQLSTRNPICVSSHEEIHRPRCVVALRDQEHVLYGGFPGYGMVGGALCLYHLPSGDEWLIPNSELIEEQSTVSLVENMNGILIGGTSIETPGGAEPKAHSAYIYTLNLQKRIVMNRWMIHEGIREYTLLLVGPNGWVHTITSCAKYLVWDPVREVLLHEVDLSAWGKVLKESWVLCEEDQCIYGVMGKAIFRIPLSSLQPELISTPEGEITAGFAKVNYELYFGISAHLWSYSIKER</sequence>
<evidence type="ECO:0000313" key="2">
    <source>
        <dbReference type="Proteomes" id="UP000270678"/>
    </source>
</evidence>
<reference evidence="2" key="1">
    <citation type="submission" date="2018-12" db="EMBL/GenBank/DDBJ databases">
        <title>Complete genome sequence of Paenibacillus sp. MBLB1234.</title>
        <authorList>
            <person name="Nam Y.-D."/>
            <person name="Kang J."/>
            <person name="Chung W.-H."/>
            <person name="Park Y.S."/>
        </authorList>
    </citation>
    <scope>NUCLEOTIDE SEQUENCE [LARGE SCALE GENOMIC DNA]</scope>
    <source>
        <strain evidence="2">MBLB1234</strain>
    </source>
</reference>
<proteinExistence type="predicted"/>
<dbReference type="Proteomes" id="UP000270678">
    <property type="component" value="Chromosome"/>
</dbReference>
<dbReference type="AlphaFoldDB" id="A0A3S9USX4"/>
<dbReference type="EMBL" id="CP034346">
    <property type="protein sequence ID" value="AZS13418.1"/>
    <property type="molecule type" value="Genomic_DNA"/>
</dbReference>
<gene>
    <name evidence="1" type="ORF">EI981_02300</name>
</gene>
<dbReference type="OrthoDB" id="2488082at2"/>
<dbReference type="RefSeq" id="WP_126995070.1">
    <property type="nucleotide sequence ID" value="NZ_CP034346.1"/>
</dbReference>
<evidence type="ECO:0000313" key="1">
    <source>
        <dbReference type="EMBL" id="AZS13418.1"/>
    </source>
</evidence>
<keyword evidence="2" id="KW-1185">Reference proteome</keyword>
<organism evidence="1 2">
    <name type="scientific">Paenibacillus lutimineralis</name>
    <dbReference type="NCBI Taxonomy" id="2707005"/>
    <lineage>
        <taxon>Bacteria</taxon>
        <taxon>Bacillati</taxon>
        <taxon>Bacillota</taxon>
        <taxon>Bacilli</taxon>
        <taxon>Bacillales</taxon>
        <taxon>Paenibacillaceae</taxon>
        <taxon>Paenibacillus</taxon>
    </lineage>
</organism>
<evidence type="ECO:0008006" key="3">
    <source>
        <dbReference type="Google" id="ProtNLM"/>
    </source>
</evidence>
<dbReference type="KEGG" id="plut:EI981_02300"/>
<accession>A0A3S9USX4</accession>
<dbReference type="SUPFAM" id="SSF63829">
    <property type="entry name" value="Calcium-dependent phosphotriesterase"/>
    <property type="match status" value="2"/>
</dbReference>
<protein>
    <recommendedName>
        <fullName evidence="3">WD40 repeat domain-containing protein</fullName>
    </recommendedName>
</protein>
<name>A0A3S9USX4_9BACL</name>